<dbReference type="PROSITE" id="PS50048">
    <property type="entry name" value="ZN2_CY6_FUNGAL_2"/>
    <property type="match status" value="1"/>
</dbReference>
<dbReference type="GO" id="GO:0005634">
    <property type="term" value="C:nucleus"/>
    <property type="evidence" value="ECO:0007669"/>
    <property type="project" value="UniProtKB-SubCell"/>
</dbReference>
<dbReference type="InterPro" id="IPR050815">
    <property type="entry name" value="TF_fung"/>
</dbReference>
<dbReference type="AlphaFoldDB" id="A0A383V1X4"/>
<organism evidence="9 10">
    <name type="scientific">Blumeria hordei</name>
    <name type="common">Barley powdery mildew</name>
    <name type="synonym">Blumeria graminis f. sp. hordei</name>
    <dbReference type="NCBI Taxonomy" id="2867405"/>
    <lineage>
        <taxon>Eukaryota</taxon>
        <taxon>Fungi</taxon>
        <taxon>Dikarya</taxon>
        <taxon>Ascomycota</taxon>
        <taxon>Pezizomycotina</taxon>
        <taxon>Leotiomycetes</taxon>
        <taxon>Erysiphales</taxon>
        <taxon>Erysiphaceae</taxon>
        <taxon>Blumeria</taxon>
    </lineage>
</organism>
<evidence type="ECO:0000256" key="1">
    <source>
        <dbReference type="ARBA" id="ARBA00004123"/>
    </source>
</evidence>
<evidence type="ECO:0000256" key="6">
    <source>
        <dbReference type="SAM" id="Coils"/>
    </source>
</evidence>
<dbReference type="GO" id="GO:0003677">
    <property type="term" value="F:DNA binding"/>
    <property type="evidence" value="ECO:0007669"/>
    <property type="project" value="InterPro"/>
</dbReference>
<dbReference type="VEuPathDB" id="FungiDB:BLGHR1_16789"/>
<dbReference type="PANTHER" id="PTHR47338:SF10">
    <property type="entry name" value="TRANSCRIPTION FACTOR DOMAIN-CONTAINING PROTEIN-RELATED"/>
    <property type="match status" value="1"/>
</dbReference>
<protein>
    <recommendedName>
        <fullName evidence="8">Zn(2)-C6 fungal-type domain-containing protein</fullName>
    </recommendedName>
</protein>
<evidence type="ECO:0000256" key="3">
    <source>
        <dbReference type="ARBA" id="ARBA00023015"/>
    </source>
</evidence>
<dbReference type="SMART" id="SM00066">
    <property type="entry name" value="GAL4"/>
    <property type="match status" value="1"/>
</dbReference>
<comment type="subcellular location">
    <subcellularLocation>
        <location evidence="1">Nucleus</location>
    </subcellularLocation>
</comment>
<keyword evidence="4" id="KW-0804">Transcription</keyword>
<feature type="region of interest" description="Disordered" evidence="7">
    <location>
        <begin position="626"/>
        <end position="683"/>
    </location>
</feature>
<evidence type="ECO:0000256" key="7">
    <source>
        <dbReference type="SAM" id="MobiDB-lite"/>
    </source>
</evidence>
<dbReference type="EMBL" id="UNSH01000086">
    <property type="protein sequence ID" value="SZF05986.1"/>
    <property type="molecule type" value="Genomic_DNA"/>
</dbReference>
<reference evidence="9 10" key="1">
    <citation type="submission" date="2017-11" db="EMBL/GenBank/DDBJ databases">
        <authorList>
            <person name="Kracher B."/>
        </authorList>
    </citation>
    <scope>NUCLEOTIDE SEQUENCE [LARGE SCALE GENOMIC DNA]</scope>
    <source>
        <strain evidence="9 10">RACE1</strain>
    </source>
</reference>
<keyword evidence="3" id="KW-0805">Transcription regulation</keyword>
<dbReference type="SMART" id="SM00906">
    <property type="entry name" value="Fungal_trans"/>
    <property type="match status" value="1"/>
</dbReference>
<dbReference type="GO" id="GO:0006351">
    <property type="term" value="P:DNA-templated transcription"/>
    <property type="evidence" value="ECO:0007669"/>
    <property type="project" value="InterPro"/>
</dbReference>
<accession>A0A383V1X4</accession>
<evidence type="ECO:0000256" key="4">
    <source>
        <dbReference type="ARBA" id="ARBA00023163"/>
    </source>
</evidence>
<evidence type="ECO:0000256" key="2">
    <source>
        <dbReference type="ARBA" id="ARBA00022723"/>
    </source>
</evidence>
<dbReference type="InterPro" id="IPR001138">
    <property type="entry name" value="Zn2Cys6_DnaBD"/>
</dbReference>
<dbReference type="Pfam" id="PF04082">
    <property type="entry name" value="Fungal_trans"/>
    <property type="match status" value="1"/>
</dbReference>
<evidence type="ECO:0000313" key="10">
    <source>
        <dbReference type="Proteomes" id="UP000275772"/>
    </source>
</evidence>
<feature type="compositionally biased region" description="Polar residues" evidence="7">
    <location>
        <begin position="661"/>
        <end position="682"/>
    </location>
</feature>
<evidence type="ECO:0000256" key="5">
    <source>
        <dbReference type="ARBA" id="ARBA00023242"/>
    </source>
</evidence>
<dbReference type="CDD" id="cd12148">
    <property type="entry name" value="fungal_TF_MHR"/>
    <property type="match status" value="1"/>
</dbReference>
<feature type="domain" description="Zn(2)-C6 fungal-type" evidence="8">
    <location>
        <begin position="44"/>
        <end position="74"/>
    </location>
</feature>
<proteinExistence type="predicted"/>
<keyword evidence="6" id="KW-0175">Coiled coil</keyword>
<feature type="coiled-coil region" evidence="6">
    <location>
        <begin position="81"/>
        <end position="108"/>
    </location>
</feature>
<dbReference type="GO" id="GO:0008270">
    <property type="term" value="F:zinc ion binding"/>
    <property type="evidence" value="ECO:0007669"/>
    <property type="project" value="InterPro"/>
</dbReference>
<dbReference type="PANTHER" id="PTHR47338">
    <property type="entry name" value="ZN(II)2CYS6 TRANSCRIPTION FACTOR (EUROFUNG)-RELATED"/>
    <property type="match status" value="1"/>
</dbReference>
<gene>
    <name evidence="9" type="ORF">BLGHR1_16789</name>
</gene>
<keyword evidence="5" id="KW-0539">Nucleus</keyword>
<name>A0A383V1X4_BLUHO</name>
<dbReference type="InterPro" id="IPR036864">
    <property type="entry name" value="Zn2-C6_fun-type_DNA-bd_sf"/>
</dbReference>
<dbReference type="GO" id="GO:0000981">
    <property type="term" value="F:DNA-binding transcription factor activity, RNA polymerase II-specific"/>
    <property type="evidence" value="ECO:0007669"/>
    <property type="project" value="InterPro"/>
</dbReference>
<keyword evidence="2" id="KW-0479">Metal-binding</keyword>
<sequence>MSATSGVGLPDIKPVGGFVSHGEFPHASGLQSKGNHKGPEKTISCVSCRKRKLKCDRVKPKCGTCTRLRHECEYPERRRNLGSKRRNIKELEARLAQVETQLVAESKSNANSETTSATALEADWSHMGIDMNIDMANAGMLGSFDTIHPGLNFAPVPTPTVENIFGRELLSLGLNEPLPSQDAINELYEIYFTSFHPTMPIMHRTRFYASLDRAPHTRPPACLMYAMWTLAASLSPKYEAYEDVFYERARKYMELAEMKGHGESFVSLYHAQTWGLICNYEARKMYFSRSWMSTGRMVRMVQMLGLWRLDHDESDAKQTLQPPKDWVELEERRRTFWAAFYSDRFASSGSGWPMIIQEHEIFTNLPSSEEAFESGIAETSTTLAQALTPEGASRLSNYGGVLLTAAYFGHFFQHVRGTGPSHHPEDIQNGEFWKRHRRMENALNNTFIYLPESLRLPNGVRDMNVIFIHMNIQASIIGLHRTAVMTAGRYNVDPIFVRQSQARTFMAAEEIVSILNQTRKEDSARMVPWVGFCLYVAAGIFLNDLKGESPNSHSLTNLDQILIAMRSIGAYHTITKGFLTQCELDIEAIGKNRFGRDLNESSGIITEGQGVPITVADMQALLLQPPEPTKQSPAASTDFAPGGIAASSNSLSPPPVALPPESSTASAGSSPITSAPEFQSWDSRVETRMPARFEDITYRPKYAQGSVTETSNFVGYPHTTTINSRNEPSAVPGREYSYEPSPPMNFIKSPNGLPIHANGVPNNFHMSNEWSVPENFQTIDHVAFVPPLSNNTWSPSRYPAAGVARGGGG</sequence>
<dbReference type="Pfam" id="PF00172">
    <property type="entry name" value="Zn_clus"/>
    <property type="match status" value="1"/>
</dbReference>
<dbReference type="Gene3D" id="4.10.240.10">
    <property type="entry name" value="Zn(2)-C6 fungal-type DNA-binding domain"/>
    <property type="match status" value="1"/>
</dbReference>
<dbReference type="PROSITE" id="PS00463">
    <property type="entry name" value="ZN2_CY6_FUNGAL_1"/>
    <property type="match status" value="1"/>
</dbReference>
<evidence type="ECO:0000259" key="8">
    <source>
        <dbReference type="PROSITE" id="PS50048"/>
    </source>
</evidence>
<dbReference type="SUPFAM" id="SSF57701">
    <property type="entry name" value="Zn2/Cys6 DNA-binding domain"/>
    <property type="match status" value="1"/>
</dbReference>
<dbReference type="CDD" id="cd00067">
    <property type="entry name" value="GAL4"/>
    <property type="match status" value="1"/>
</dbReference>
<dbReference type="Proteomes" id="UP000275772">
    <property type="component" value="Unassembled WGS sequence"/>
</dbReference>
<evidence type="ECO:0000313" key="9">
    <source>
        <dbReference type="EMBL" id="SZF05986.1"/>
    </source>
</evidence>
<dbReference type="InterPro" id="IPR007219">
    <property type="entry name" value="XnlR_reg_dom"/>
</dbReference>